<evidence type="ECO:0000313" key="3">
    <source>
        <dbReference type="Proteomes" id="UP001596200"/>
    </source>
</evidence>
<sequence length="52" mass="5937">MTIKVYQVDRHGQTNTVRPKTDVIPLKGPPESTKYPPCEYDRCSKGTPRHIP</sequence>
<feature type="region of interest" description="Disordered" evidence="1">
    <location>
        <begin position="1"/>
        <end position="52"/>
    </location>
</feature>
<dbReference type="EMBL" id="JBHSPU010000017">
    <property type="protein sequence ID" value="MFC5915766.1"/>
    <property type="molecule type" value="Genomic_DNA"/>
</dbReference>
<evidence type="ECO:0000313" key="2">
    <source>
        <dbReference type="EMBL" id="MFC5915766.1"/>
    </source>
</evidence>
<dbReference type="Proteomes" id="UP001596200">
    <property type="component" value="Unassembled WGS sequence"/>
</dbReference>
<dbReference type="RefSeq" id="WP_344509586.1">
    <property type="nucleotide sequence ID" value="NZ_BAAATU010000009.1"/>
</dbReference>
<accession>A0ABW1GLM7</accession>
<proteinExistence type="predicted"/>
<protein>
    <submittedName>
        <fullName evidence="2">Uncharacterized protein</fullName>
    </submittedName>
</protein>
<gene>
    <name evidence="2" type="ORF">ACFP1B_20405</name>
</gene>
<keyword evidence="3" id="KW-1185">Reference proteome</keyword>
<name>A0ABW1GLM7_9ACTN</name>
<organism evidence="2 3">
    <name type="scientific">Streptomyces pulveraceus</name>
    <dbReference type="NCBI Taxonomy" id="68258"/>
    <lineage>
        <taxon>Bacteria</taxon>
        <taxon>Bacillati</taxon>
        <taxon>Actinomycetota</taxon>
        <taxon>Actinomycetes</taxon>
        <taxon>Kitasatosporales</taxon>
        <taxon>Streptomycetaceae</taxon>
        <taxon>Streptomyces</taxon>
    </lineage>
</organism>
<evidence type="ECO:0000256" key="1">
    <source>
        <dbReference type="SAM" id="MobiDB-lite"/>
    </source>
</evidence>
<reference evidence="3" key="1">
    <citation type="journal article" date="2019" name="Int. J. Syst. Evol. Microbiol.">
        <title>The Global Catalogue of Microorganisms (GCM) 10K type strain sequencing project: providing services to taxonomists for standard genome sequencing and annotation.</title>
        <authorList>
            <consortium name="The Broad Institute Genomics Platform"/>
            <consortium name="The Broad Institute Genome Sequencing Center for Infectious Disease"/>
            <person name="Wu L."/>
            <person name="Ma J."/>
        </authorList>
    </citation>
    <scope>NUCLEOTIDE SEQUENCE [LARGE SCALE GENOMIC DNA]</scope>
    <source>
        <strain evidence="3">JCM 4147</strain>
    </source>
</reference>
<comment type="caution">
    <text evidence="2">The sequence shown here is derived from an EMBL/GenBank/DDBJ whole genome shotgun (WGS) entry which is preliminary data.</text>
</comment>